<dbReference type="Proteomes" id="UP000691718">
    <property type="component" value="Unassembled WGS sequence"/>
</dbReference>
<feature type="signal peptide" evidence="1">
    <location>
        <begin position="1"/>
        <end position="19"/>
    </location>
</feature>
<keyword evidence="3" id="KW-1185">Reference proteome</keyword>
<accession>A0A8S3YCL8</accession>
<sequence>MNISCVLSALLAMIRLAESALLCDRSKEPAFYWLDEPSHCDDTSGTPAVLNVTTDHVKTYRVKGWVVVLQEFICTTHYFVWGSYSVTHNLIPVKINPVDSPDPGCPDGHFQYNNPQDLLSLCEWAWPSSVTTSKKVCRRSMGMMENSPGGYFIEGAKASCKDYTCWTDSGVLFVHTSALHQLEERSQTSKLITDALCTSSYCIDPSSMTLYKVQETAIPGEGWDSGFISITGEMVRLRWIPPKTNPKPRRTQRDTSEDIQKIMYLEEETLRLSRDTRILCHIISQIKTLFWMSSSSAPTTLASYWTRTT</sequence>
<dbReference type="EMBL" id="CAJQZP010001624">
    <property type="protein sequence ID" value="CAG5057119.1"/>
    <property type="molecule type" value="Genomic_DNA"/>
</dbReference>
<evidence type="ECO:0000313" key="3">
    <source>
        <dbReference type="Proteomes" id="UP000691718"/>
    </source>
</evidence>
<evidence type="ECO:0000256" key="1">
    <source>
        <dbReference type="SAM" id="SignalP"/>
    </source>
</evidence>
<reference evidence="2" key="1">
    <citation type="submission" date="2021-04" db="EMBL/GenBank/DDBJ databases">
        <authorList>
            <person name="Tunstrom K."/>
        </authorList>
    </citation>
    <scope>NUCLEOTIDE SEQUENCE</scope>
</reference>
<name>A0A8S3YCL8_PARAO</name>
<organism evidence="2 3">
    <name type="scientific">Parnassius apollo</name>
    <name type="common">Apollo butterfly</name>
    <name type="synonym">Papilio apollo</name>
    <dbReference type="NCBI Taxonomy" id="110799"/>
    <lineage>
        <taxon>Eukaryota</taxon>
        <taxon>Metazoa</taxon>
        <taxon>Ecdysozoa</taxon>
        <taxon>Arthropoda</taxon>
        <taxon>Hexapoda</taxon>
        <taxon>Insecta</taxon>
        <taxon>Pterygota</taxon>
        <taxon>Neoptera</taxon>
        <taxon>Endopterygota</taxon>
        <taxon>Lepidoptera</taxon>
        <taxon>Glossata</taxon>
        <taxon>Ditrysia</taxon>
        <taxon>Papilionoidea</taxon>
        <taxon>Papilionidae</taxon>
        <taxon>Parnassiinae</taxon>
        <taxon>Parnassini</taxon>
        <taxon>Parnassius</taxon>
        <taxon>Parnassius</taxon>
    </lineage>
</organism>
<feature type="chain" id="PRO_5035837329" evidence="1">
    <location>
        <begin position="20"/>
        <end position="309"/>
    </location>
</feature>
<protein>
    <submittedName>
        <fullName evidence="2">(apollo) hypothetical protein</fullName>
    </submittedName>
</protein>
<dbReference type="AlphaFoldDB" id="A0A8S3YCL8"/>
<comment type="caution">
    <text evidence="2">The sequence shown here is derived from an EMBL/GenBank/DDBJ whole genome shotgun (WGS) entry which is preliminary data.</text>
</comment>
<proteinExistence type="predicted"/>
<evidence type="ECO:0000313" key="2">
    <source>
        <dbReference type="EMBL" id="CAG5057119.1"/>
    </source>
</evidence>
<dbReference type="OrthoDB" id="7464795at2759"/>
<keyword evidence="1" id="KW-0732">Signal</keyword>
<gene>
    <name evidence="2" type="ORF">PAPOLLO_LOCUS27024</name>
</gene>